<feature type="domain" description="HTH luxR-type" evidence="6">
    <location>
        <begin position="180"/>
        <end position="245"/>
    </location>
</feature>
<keyword evidence="2" id="KW-0805">Transcription regulation</keyword>
<dbReference type="CDD" id="cd17535">
    <property type="entry name" value="REC_NarL-like"/>
    <property type="match status" value="1"/>
</dbReference>
<dbReference type="EMBL" id="CP106793">
    <property type="protein sequence ID" value="UXY21667.1"/>
    <property type="molecule type" value="Genomic_DNA"/>
</dbReference>
<dbReference type="InterPro" id="IPR000792">
    <property type="entry name" value="Tscrpt_reg_LuxR_C"/>
</dbReference>
<evidence type="ECO:0000256" key="5">
    <source>
        <dbReference type="PROSITE-ProRule" id="PRU00169"/>
    </source>
</evidence>
<name>A0ABY6E4W6_9ACTN</name>
<dbReference type="CDD" id="cd06170">
    <property type="entry name" value="LuxR_C_like"/>
    <property type="match status" value="1"/>
</dbReference>
<dbReference type="RefSeq" id="WP_263231753.1">
    <property type="nucleotide sequence ID" value="NZ_CP106793.1"/>
</dbReference>
<keyword evidence="3" id="KW-0238">DNA-binding</keyword>
<dbReference type="SUPFAM" id="SSF52172">
    <property type="entry name" value="CheY-like"/>
    <property type="match status" value="1"/>
</dbReference>
<evidence type="ECO:0000259" key="6">
    <source>
        <dbReference type="PROSITE" id="PS50043"/>
    </source>
</evidence>
<dbReference type="SMART" id="SM00448">
    <property type="entry name" value="REC"/>
    <property type="match status" value="1"/>
</dbReference>
<keyword evidence="1 5" id="KW-0597">Phosphoprotein</keyword>
<sequence length="251" mass="27007">MPDLPDQAHPGPRLRVLVADDNPVVRAGLTALLAVHHDIEVVAEAADGTQALMYAARHRPDVVLLDHRMPGTDGLTALPRLAAQAPVMMLTYSREPEVVAEALRRGASGYLVHGEFTAAELIAAVRGLREGRRTVSPCAVRSSLGVSYEEKEVSSHLQPVVAQSSGVPPARAGGLRRRAAGWPAFGLSSREVEVMDLIAAGMNNRQIAAACFISEKTVKNHINRIFAKLHSSSRSEAIAHWLGTAREGWSR</sequence>
<dbReference type="PANTHER" id="PTHR43214:SF24">
    <property type="entry name" value="TRANSCRIPTIONAL REGULATORY PROTEIN NARL-RELATED"/>
    <property type="match status" value="1"/>
</dbReference>
<evidence type="ECO:0000313" key="9">
    <source>
        <dbReference type="Proteomes" id="UP001061298"/>
    </source>
</evidence>
<keyword evidence="4" id="KW-0804">Transcription</keyword>
<evidence type="ECO:0000256" key="3">
    <source>
        <dbReference type="ARBA" id="ARBA00023125"/>
    </source>
</evidence>
<dbReference type="InterPro" id="IPR016032">
    <property type="entry name" value="Sig_transdc_resp-reg_C-effctor"/>
</dbReference>
<dbReference type="Gene3D" id="3.40.50.2300">
    <property type="match status" value="1"/>
</dbReference>
<gene>
    <name evidence="8" type="ORF">N8I84_25425</name>
</gene>
<evidence type="ECO:0000256" key="4">
    <source>
        <dbReference type="ARBA" id="ARBA00023163"/>
    </source>
</evidence>
<feature type="domain" description="Response regulatory" evidence="7">
    <location>
        <begin position="15"/>
        <end position="128"/>
    </location>
</feature>
<accession>A0ABY6E4W6</accession>
<evidence type="ECO:0000256" key="2">
    <source>
        <dbReference type="ARBA" id="ARBA00023015"/>
    </source>
</evidence>
<evidence type="ECO:0000313" key="8">
    <source>
        <dbReference type="EMBL" id="UXY21667.1"/>
    </source>
</evidence>
<evidence type="ECO:0000256" key="1">
    <source>
        <dbReference type="ARBA" id="ARBA00022553"/>
    </source>
</evidence>
<dbReference type="InterPro" id="IPR058245">
    <property type="entry name" value="NreC/VraR/RcsB-like_REC"/>
</dbReference>
<keyword evidence="9" id="KW-1185">Reference proteome</keyword>
<dbReference type="PANTHER" id="PTHR43214">
    <property type="entry name" value="TWO-COMPONENT RESPONSE REGULATOR"/>
    <property type="match status" value="1"/>
</dbReference>
<dbReference type="SMART" id="SM00421">
    <property type="entry name" value="HTH_LUXR"/>
    <property type="match status" value="1"/>
</dbReference>
<dbReference type="PROSITE" id="PS50110">
    <property type="entry name" value="RESPONSE_REGULATORY"/>
    <property type="match status" value="1"/>
</dbReference>
<evidence type="ECO:0000259" key="7">
    <source>
        <dbReference type="PROSITE" id="PS50110"/>
    </source>
</evidence>
<dbReference type="Pfam" id="PF00072">
    <property type="entry name" value="Response_reg"/>
    <property type="match status" value="1"/>
</dbReference>
<feature type="modified residue" description="4-aspartylphosphate" evidence="5">
    <location>
        <position position="66"/>
    </location>
</feature>
<organism evidence="8 9">
    <name type="scientific">Streptomyces cynarae</name>
    <dbReference type="NCBI Taxonomy" id="2981134"/>
    <lineage>
        <taxon>Bacteria</taxon>
        <taxon>Bacillati</taxon>
        <taxon>Actinomycetota</taxon>
        <taxon>Actinomycetes</taxon>
        <taxon>Kitasatosporales</taxon>
        <taxon>Streptomycetaceae</taxon>
        <taxon>Streptomyces</taxon>
    </lineage>
</organism>
<dbReference type="PRINTS" id="PR00038">
    <property type="entry name" value="HTHLUXR"/>
</dbReference>
<dbReference type="PROSITE" id="PS50043">
    <property type="entry name" value="HTH_LUXR_2"/>
    <property type="match status" value="1"/>
</dbReference>
<dbReference type="InterPro" id="IPR001789">
    <property type="entry name" value="Sig_transdc_resp-reg_receiver"/>
</dbReference>
<dbReference type="SUPFAM" id="SSF46894">
    <property type="entry name" value="C-terminal effector domain of the bipartite response regulators"/>
    <property type="match status" value="1"/>
</dbReference>
<dbReference type="Pfam" id="PF00196">
    <property type="entry name" value="GerE"/>
    <property type="match status" value="1"/>
</dbReference>
<proteinExistence type="predicted"/>
<protein>
    <submittedName>
        <fullName evidence="8">Response regulator transcription factor</fullName>
    </submittedName>
</protein>
<dbReference type="PROSITE" id="PS00622">
    <property type="entry name" value="HTH_LUXR_1"/>
    <property type="match status" value="1"/>
</dbReference>
<dbReference type="InterPro" id="IPR011006">
    <property type="entry name" value="CheY-like_superfamily"/>
</dbReference>
<dbReference type="Proteomes" id="UP001061298">
    <property type="component" value="Chromosome"/>
</dbReference>
<reference evidence="8" key="1">
    <citation type="submission" date="2022-10" db="EMBL/GenBank/DDBJ databases">
        <authorList>
            <person name="Mo P."/>
        </authorList>
    </citation>
    <scope>NUCLEOTIDE SEQUENCE</scope>
    <source>
        <strain evidence="8">HUAS 13-4</strain>
    </source>
</reference>
<dbReference type="InterPro" id="IPR039420">
    <property type="entry name" value="WalR-like"/>
</dbReference>